<evidence type="ECO:0000313" key="8">
    <source>
        <dbReference type="EMBL" id="RRC94962.1"/>
    </source>
</evidence>
<comment type="subcellular location">
    <subcellularLocation>
        <location evidence="1">Membrane</location>
        <topology evidence="1">Multi-pass membrane protein</topology>
    </subcellularLocation>
</comment>
<dbReference type="OrthoDB" id="3214063at2"/>
<evidence type="ECO:0000313" key="9">
    <source>
        <dbReference type="Proteomes" id="UP000280444"/>
    </source>
</evidence>
<feature type="compositionally biased region" description="Low complexity" evidence="5">
    <location>
        <begin position="9"/>
        <end position="20"/>
    </location>
</feature>
<dbReference type="InterPro" id="IPR013525">
    <property type="entry name" value="ABC2_TM"/>
</dbReference>
<dbReference type="PANTHER" id="PTHR43027">
    <property type="entry name" value="DOXORUBICIN RESISTANCE ABC TRANSPORTER PERMEASE PROTEIN DRRC-RELATED"/>
    <property type="match status" value="1"/>
</dbReference>
<sequence>MSSLTLHGPTSTPASSSSTPRAAGILQRMSALVAAESRLFFRNRTVLLNALLLSPLMALALAPLLLETVGAESFAVLIMQMLVGFGAMFIIYYNITTIVVARREAGIFQRMNTGQASVWEALVAAVVPSAAALAVQVLTGMIAVAVLGKVMPLVNPVALIVAIVGAVVIFAGLGAWTSAWSSSVEAAQYSSMPLMLAAIFFSGLFFPVQFMPETLQTICSYSPLYAVNALVGISMGFAPVIDGGAALSVGESFLAMMMPTVTVIAWSAVGIFLAQYTRFSRRA</sequence>
<feature type="domain" description="ABC-2 type transporter transmembrane" evidence="7">
    <location>
        <begin position="30"/>
        <end position="231"/>
    </location>
</feature>
<feature type="transmembrane region" description="Helical" evidence="6">
    <location>
        <begin position="189"/>
        <end position="210"/>
    </location>
</feature>
<dbReference type="PANTHER" id="PTHR43027:SF2">
    <property type="entry name" value="TRANSPORT PERMEASE PROTEIN"/>
    <property type="match status" value="1"/>
</dbReference>
<reference evidence="8 9" key="1">
    <citation type="submission" date="2018-11" db="EMBL/GenBank/DDBJ databases">
        <title>Genomes From Bacteria Associated with the Canine Oral Cavity: a Test Case for Automated Genome-Based Taxonomic Assignment.</title>
        <authorList>
            <person name="Coil D.A."/>
            <person name="Jospin G."/>
            <person name="Darling A.E."/>
            <person name="Wallis C."/>
            <person name="Davis I.J."/>
            <person name="Harris S."/>
            <person name="Eisen J.A."/>
            <person name="Holcombe L.J."/>
            <person name="O'Flynn C."/>
        </authorList>
    </citation>
    <scope>NUCLEOTIDE SEQUENCE [LARGE SCALE GENOMIC DNA]</scope>
    <source>
        <strain evidence="8 9">OH770</strain>
    </source>
</reference>
<evidence type="ECO:0000256" key="6">
    <source>
        <dbReference type="SAM" id="Phobius"/>
    </source>
</evidence>
<feature type="region of interest" description="Disordered" evidence="5">
    <location>
        <begin position="1"/>
        <end position="20"/>
    </location>
</feature>
<protein>
    <submittedName>
        <fullName evidence="8">ABC transporter permease</fullName>
    </submittedName>
</protein>
<organism evidence="8 9">
    <name type="scientific">Schaalia canis</name>
    <dbReference type="NCBI Taxonomy" id="100469"/>
    <lineage>
        <taxon>Bacteria</taxon>
        <taxon>Bacillati</taxon>
        <taxon>Actinomycetota</taxon>
        <taxon>Actinomycetes</taxon>
        <taxon>Actinomycetales</taxon>
        <taxon>Actinomycetaceae</taxon>
        <taxon>Schaalia</taxon>
    </lineage>
</organism>
<feature type="transmembrane region" description="Helical" evidence="6">
    <location>
        <begin position="46"/>
        <end position="66"/>
    </location>
</feature>
<name>A0A3P1SF62_9ACTO</name>
<evidence type="ECO:0000256" key="4">
    <source>
        <dbReference type="ARBA" id="ARBA00023136"/>
    </source>
</evidence>
<comment type="caution">
    <text evidence="8">The sequence shown here is derived from an EMBL/GenBank/DDBJ whole genome shotgun (WGS) entry which is preliminary data.</text>
</comment>
<feature type="transmembrane region" description="Helical" evidence="6">
    <location>
        <begin position="253"/>
        <end position="274"/>
    </location>
</feature>
<keyword evidence="9" id="KW-1185">Reference proteome</keyword>
<feature type="transmembrane region" description="Helical" evidence="6">
    <location>
        <begin position="78"/>
        <end position="101"/>
    </location>
</feature>
<proteinExistence type="predicted"/>
<evidence type="ECO:0000256" key="5">
    <source>
        <dbReference type="SAM" id="MobiDB-lite"/>
    </source>
</evidence>
<keyword evidence="4 6" id="KW-0472">Membrane</keyword>
<dbReference type="EMBL" id="RQZF01000008">
    <property type="protein sequence ID" value="RRC94962.1"/>
    <property type="molecule type" value="Genomic_DNA"/>
</dbReference>
<evidence type="ECO:0000256" key="3">
    <source>
        <dbReference type="ARBA" id="ARBA00022989"/>
    </source>
</evidence>
<dbReference type="Pfam" id="PF01061">
    <property type="entry name" value="ABC2_membrane"/>
    <property type="match status" value="1"/>
</dbReference>
<evidence type="ECO:0000256" key="1">
    <source>
        <dbReference type="ARBA" id="ARBA00004141"/>
    </source>
</evidence>
<dbReference type="AlphaFoldDB" id="A0A3P1SF62"/>
<accession>A0A3P1SF62</accession>
<dbReference type="GO" id="GO:0140359">
    <property type="term" value="F:ABC-type transporter activity"/>
    <property type="evidence" value="ECO:0007669"/>
    <property type="project" value="InterPro"/>
</dbReference>
<keyword evidence="3 6" id="KW-1133">Transmembrane helix</keyword>
<evidence type="ECO:0000259" key="7">
    <source>
        <dbReference type="Pfam" id="PF01061"/>
    </source>
</evidence>
<gene>
    <name evidence="8" type="ORF">EII11_07710</name>
</gene>
<feature type="transmembrane region" description="Helical" evidence="6">
    <location>
        <begin position="122"/>
        <end position="147"/>
    </location>
</feature>
<dbReference type="Proteomes" id="UP000280444">
    <property type="component" value="Unassembled WGS sequence"/>
</dbReference>
<dbReference type="InterPro" id="IPR052902">
    <property type="entry name" value="ABC-2_transporter"/>
</dbReference>
<dbReference type="GO" id="GO:0016020">
    <property type="term" value="C:membrane"/>
    <property type="evidence" value="ECO:0007669"/>
    <property type="project" value="UniProtKB-SubCell"/>
</dbReference>
<keyword evidence="2 6" id="KW-0812">Transmembrane</keyword>
<feature type="transmembrane region" description="Helical" evidence="6">
    <location>
        <begin position="153"/>
        <end position="177"/>
    </location>
</feature>
<evidence type="ECO:0000256" key="2">
    <source>
        <dbReference type="ARBA" id="ARBA00022692"/>
    </source>
</evidence>
<dbReference type="RefSeq" id="WP_124871074.1">
    <property type="nucleotide sequence ID" value="NZ_RQZF01000008.1"/>
</dbReference>